<name>A0A5M8FS72_9GAMM</name>
<dbReference type="Pfam" id="PF04305">
    <property type="entry name" value="DUF455"/>
    <property type="match status" value="1"/>
</dbReference>
<sequence length="272" mass="30232">MATQSLFEAVAQCLAVCEPSAKVRCTHDIAEQFRNGQLSLVGARPPAPDTPGRPGRPRLVPPRQLPKRGLKDAEGRAALVHAVAHIEFNAINLALDAVLRFPDMPPDFAADWLRVADEEAYHFRLMRERLGALGHDYGDFPAHDGLWQMARQTAADPLRRMALVPRVLEARGLDVTPGMIERLRAVGDDDTADRLAIILREEVGHVAIGSRWFRWLCAERGLAPRDTYLGLIREHFRGAVRCPLNLPDRRRAGFDQAELDGLMAMCSGRLEG</sequence>
<dbReference type="PANTHER" id="PTHR42782">
    <property type="entry name" value="SI:CH73-314G15.3"/>
    <property type="match status" value="1"/>
</dbReference>
<dbReference type="OrthoDB" id="9778629at2"/>
<dbReference type="EMBL" id="VWXX01000016">
    <property type="protein sequence ID" value="KAA6184692.1"/>
    <property type="molecule type" value="Genomic_DNA"/>
</dbReference>
<dbReference type="RefSeq" id="WP_150093447.1">
    <property type="nucleotide sequence ID" value="NZ_JBFUOH010000119.1"/>
</dbReference>
<evidence type="ECO:0000313" key="2">
    <source>
        <dbReference type="EMBL" id="KAA6184692.1"/>
    </source>
</evidence>
<evidence type="ECO:0000256" key="1">
    <source>
        <dbReference type="SAM" id="MobiDB-lite"/>
    </source>
</evidence>
<protein>
    <submittedName>
        <fullName evidence="2">Ferritin-like domain-containing protein</fullName>
    </submittedName>
</protein>
<dbReference type="InterPro" id="IPR007402">
    <property type="entry name" value="DUF455"/>
</dbReference>
<gene>
    <name evidence="2" type="ORF">F2Q65_11345</name>
</gene>
<keyword evidence="3" id="KW-1185">Reference proteome</keyword>
<dbReference type="CDD" id="cd00657">
    <property type="entry name" value="Ferritin_like"/>
    <property type="match status" value="1"/>
</dbReference>
<dbReference type="InterPro" id="IPR009078">
    <property type="entry name" value="Ferritin-like_SF"/>
</dbReference>
<dbReference type="SUPFAM" id="SSF47240">
    <property type="entry name" value="Ferritin-like"/>
    <property type="match status" value="1"/>
</dbReference>
<reference evidence="2 3" key="1">
    <citation type="submission" date="2019-09" db="EMBL/GenBank/DDBJ databases">
        <title>Whole-genome sequence of the purple sulfur bacterium Thiohalocapsa marina DSM 19078.</title>
        <authorList>
            <person name="Kyndt J.A."/>
            <person name="Meyer T.E."/>
        </authorList>
    </citation>
    <scope>NUCLEOTIDE SEQUENCE [LARGE SCALE GENOMIC DNA]</scope>
    <source>
        <strain evidence="2 3">DSM 19078</strain>
    </source>
</reference>
<comment type="caution">
    <text evidence="2">The sequence shown here is derived from an EMBL/GenBank/DDBJ whole genome shotgun (WGS) entry which is preliminary data.</text>
</comment>
<feature type="region of interest" description="Disordered" evidence="1">
    <location>
        <begin position="40"/>
        <end position="67"/>
    </location>
</feature>
<accession>A0A5M8FS72</accession>
<dbReference type="Proteomes" id="UP000322981">
    <property type="component" value="Unassembled WGS sequence"/>
</dbReference>
<evidence type="ECO:0000313" key="3">
    <source>
        <dbReference type="Proteomes" id="UP000322981"/>
    </source>
</evidence>
<proteinExistence type="predicted"/>
<dbReference type="PIRSF" id="PIRSF012318">
    <property type="entry name" value="UCP012318"/>
    <property type="match status" value="1"/>
</dbReference>
<organism evidence="2 3">
    <name type="scientific">Thiohalocapsa marina</name>
    <dbReference type="NCBI Taxonomy" id="424902"/>
    <lineage>
        <taxon>Bacteria</taxon>
        <taxon>Pseudomonadati</taxon>
        <taxon>Pseudomonadota</taxon>
        <taxon>Gammaproteobacteria</taxon>
        <taxon>Chromatiales</taxon>
        <taxon>Chromatiaceae</taxon>
        <taxon>Thiohalocapsa</taxon>
    </lineage>
</organism>
<dbReference type="AlphaFoldDB" id="A0A5M8FS72"/>
<dbReference type="InterPro" id="IPR011197">
    <property type="entry name" value="UCP012318"/>
</dbReference>
<dbReference type="PANTHER" id="PTHR42782:SF4">
    <property type="entry name" value="DUF455 DOMAIN-CONTAINING PROTEIN"/>
    <property type="match status" value="1"/>
</dbReference>